<dbReference type="AlphaFoldDB" id="A0A3D9D3F2"/>
<comment type="similarity">
    <text evidence="1 2">Belongs to the calycin superfamily. Lipocalin family.</text>
</comment>
<evidence type="ECO:0000313" key="5">
    <source>
        <dbReference type="Proteomes" id="UP000256326"/>
    </source>
</evidence>
<dbReference type="PRINTS" id="PR01171">
    <property type="entry name" value="BCTLIPOCALIN"/>
</dbReference>
<dbReference type="InterPro" id="IPR012674">
    <property type="entry name" value="Calycin"/>
</dbReference>
<dbReference type="Proteomes" id="UP000256326">
    <property type="component" value="Unassembled WGS sequence"/>
</dbReference>
<dbReference type="EMBL" id="QNUG01000004">
    <property type="protein sequence ID" value="REC72458.1"/>
    <property type="molecule type" value="Genomic_DNA"/>
</dbReference>
<keyword evidence="5" id="KW-1185">Reference proteome</keyword>
<dbReference type="InterPro" id="IPR000566">
    <property type="entry name" value="Lipocln_cytosolic_FA-bd_dom"/>
</dbReference>
<dbReference type="PANTHER" id="PTHR10612:SF34">
    <property type="entry name" value="APOLIPOPROTEIN D"/>
    <property type="match status" value="1"/>
</dbReference>
<dbReference type="InterPro" id="IPR002446">
    <property type="entry name" value="Lipocalin_bac"/>
</dbReference>
<dbReference type="CDD" id="cd19438">
    <property type="entry name" value="lipocalin_Blc-like"/>
    <property type="match status" value="1"/>
</dbReference>
<gene>
    <name evidence="4" type="ORF">DRF58_02290</name>
</gene>
<dbReference type="SUPFAM" id="SSF50814">
    <property type="entry name" value="Lipocalins"/>
    <property type="match status" value="1"/>
</dbReference>
<evidence type="ECO:0000256" key="1">
    <source>
        <dbReference type="ARBA" id="ARBA00006889"/>
    </source>
</evidence>
<evidence type="ECO:0000256" key="2">
    <source>
        <dbReference type="PIRNR" id="PIRNR036893"/>
    </source>
</evidence>
<accession>A0A3D9D3F2</accession>
<dbReference type="GO" id="GO:0006950">
    <property type="term" value="P:response to stress"/>
    <property type="evidence" value="ECO:0007669"/>
    <property type="project" value="UniProtKB-ARBA"/>
</dbReference>
<dbReference type="InterPro" id="IPR022271">
    <property type="entry name" value="Lipocalin_ApoD"/>
</dbReference>
<evidence type="ECO:0000259" key="3">
    <source>
        <dbReference type="Pfam" id="PF08212"/>
    </source>
</evidence>
<reference evidence="4 5" key="1">
    <citation type="journal article" date="2006" name="Int. J. Syst. Evol. Microbiol.">
        <title>Chryseobacterium hispanicum sp. nov., isolated from the drinking water distribution system of Sevilla, Spain.</title>
        <authorList>
            <person name="Gallego V."/>
            <person name="Garcia M.T."/>
            <person name="Ventosa A."/>
        </authorList>
    </citation>
    <scope>NUCLEOTIDE SEQUENCE [LARGE SCALE GENOMIC DNA]</scope>
    <source>
        <strain evidence="4 5">KCTC 22104</strain>
    </source>
</reference>
<name>A0A3D9D3F2_9FLAO</name>
<sequence length="179" mass="20923">MKRSFLKIAIPVSVGILGILIFESYSVRIPQNATAIQDFDSEKYLGKWYEIARFDFKFEKNLNQVTATYSKNPDGTIKVDNKGYDYVKKEWKQSIGEAKFVNTENEARLKVSFFKPFWAAYNVIDLVDYKYALVAGKNLDYLWILSREKTIPQDIKTQFFEKAKLIGYDINNLVWVEQN</sequence>
<dbReference type="Gene3D" id="2.40.128.20">
    <property type="match status" value="1"/>
</dbReference>
<proteinExistence type="inferred from homology"/>
<dbReference type="RefSeq" id="WP_116032367.1">
    <property type="nucleotide sequence ID" value="NZ_JBHLVV010000051.1"/>
</dbReference>
<dbReference type="OrthoDB" id="594739at2"/>
<feature type="domain" description="Lipocalin/cytosolic fatty-acid binding" evidence="3">
    <location>
        <begin position="40"/>
        <end position="178"/>
    </location>
</feature>
<comment type="caution">
    <text evidence="4">The sequence shown here is derived from an EMBL/GenBank/DDBJ whole genome shotgun (WGS) entry which is preliminary data.</text>
</comment>
<evidence type="ECO:0000313" key="4">
    <source>
        <dbReference type="EMBL" id="REC72458.1"/>
    </source>
</evidence>
<dbReference type="InterPro" id="IPR022272">
    <property type="entry name" value="Lipocalin_CS"/>
</dbReference>
<dbReference type="InterPro" id="IPR047202">
    <property type="entry name" value="Lipocalin_Blc-like_dom"/>
</dbReference>
<organism evidence="4 5">
    <name type="scientific">Epilithonimonas hispanica</name>
    <dbReference type="NCBI Taxonomy" id="358687"/>
    <lineage>
        <taxon>Bacteria</taxon>
        <taxon>Pseudomonadati</taxon>
        <taxon>Bacteroidota</taxon>
        <taxon>Flavobacteriia</taxon>
        <taxon>Flavobacteriales</taxon>
        <taxon>Weeksellaceae</taxon>
        <taxon>Chryseobacterium group</taxon>
        <taxon>Epilithonimonas</taxon>
    </lineage>
</organism>
<dbReference type="PROSITE" id="PS00213">
    <property type="entry name" value="LIPOCALIN"/>
    <property type="match status" value="1"/>
</dbReference>
<protein>
    <submittedName>
        <fullName evidence="4">Lipocalin</fullName>
    </submittedName>
</protein>
<dbReference type="PIRSF" id="PIRSF036893">
    <property type="entry name" value="Lipocalin_ApoD"/>
    <property type="match status" value="1"/>
</dbReference>
<dbReference type="PANTHER" id="PTHR10612">
    <property type="entry name" value="APOLIPOPROTEIN D"/>
    <property type="match status" value="1"/>
</dbReference>
<dbReference type="Pfam" id="PF08212">
    <property type="entry name" value="Lipocalin_2"/>
    <property type="match status" value="1"/>
</dbReference>